<dbReference type="GO" id="GO:0006313">
    <property type="term" value="P:DNA transposition"/>
    <property type="evidence" value="ECO:0007669"/>
    <property type="project" value="InterPro"/>
</dbReference>
<gene>
    <name evidence="2" type="ORF">JAO13_27925</name>
</gene>
<dbReference type="SMART" id="SM01321">
    <property type="entry name" value="Y1_Tnp"/>
    <property type="match status" value="1"/>
</dbReference>
<dbReference type="EMBL" id="JAEDXG010000031">
    <property type="protein sequence ID" value="MBH9700277.1"/>
    <property type="molecule type" value="Genomic_DNA"/>
</dbReference>
<reference evidence="2" key="1">
    <citation type="submission" date="2020-12" db="EMBL/GenBank/DDBJ databases">
        <title>Burkholderia cepacia complex in Mexico.</title>
        <authorList>
            <person name="Estrada P."/>
        </authorList>
    </citation>
    <scope>NUCLEOTIDE SEQUENCE</scope>
    <source>
        <strain evidence="2">871</strain>
    </source>
</reference>
<dbReference type="Pfam" id="PF01797">
    <property type="entry name" value="Y1_Tnp"/>
    <property type="match status" value="1"/>
</dbReference>
<dbReference type="PANTHER" id="PTHR34322:SF2">
    <property type="entry name" value="TRANSPOSASE IS200-LIKE DOMAIN-CONTAINING PROTEIN"/>
    <property type="match status" value="1"/>
</dbReference>
<dbReference type="Gene3D" id="3.30.70.1290">
    <property type="entry name" value="Transposase IS200-like"/>
    <property type="match status" value="1"/>
</dbReference>
<organism evidence="2 3">
    <name type="scientific">Burkholderia cepacia</name>
    <name type="common">Pseudomonas cepacia</name>
    <dbReference type="NCBI Taxonomy" id="292"/>
    <lineage>
        <taxon>Bacteria</taxon>
        <taxon>Pseudomonadati</taxon>
        <taxon>Pseudomonadota</taxon>
        <taxon>Betaproteobacteria</taxon>
        <taxon>Burkholderiales</taxon>
        <taxon>Burkholderiaceae</taxon>
        <taxon>Burkholderia</taxon>
        <taxon>Burkholderia cepacia complex</taxon>
    </lineage>
</organism>
<evidence type="ECO:0000313" key="2">
    <source>
        <dbReference type="EMBL" id="MBH9700277.1"/>
    </source>
</evidence>
<sequence>MPKADTIRTSPMTPVAWVCRHIGFMVRLPRLDLPSIPQHIVQRGNNRLPCFLDDADRQRYLHLLRDALLHTGSLLHAYVLMDNHVHLLLTPLDTGVTAQLMQKLGRQYVGQFKAKPQSRSLSGGN</sequence>
<dbReference type="InterPro" id="IPR036515">
    <property type="entry name" value="Transposase_17_sf"/>
</dbReference>
<evidence type="ECO:0000313" key="3">
    <source>
        <dbReference type="Proteomes" id="UP000645612"/>
    </source>
</evidence>
<dbReference type="SUPFAM" id="SSF143422">
    <property type="entry name" value="Transposase IS200-like"/>
    <property type="match status" value="1"/>
</dbReference>
<dbReference type="PANTHER" id="PTHR34322">
    <property type="entry name" value="TRANSPOSASE, Y1_TNP DOMAIN-CONTAINING"/>
    <property type="match status" value="1"/>
</dbReference>
<protein>
    <submittedName>
        <fullName evidence="2">Transposase</fullName>
    </submittedName>
</protein>
<name>A0A8I1AVY8_BURCE</name>
<evidence type="ECO:0000259" key="1">
    <source>
        <dbReference type="SMART" id="SM01321"/>
    </source>
</evidence>
<dbReference type="RefSeq" id="WP_198110719.1">
    <property type="nucleotide sequence ID" value="NZ_JAIZSH010000015.1"/>
</dbReference>
<dbReference type="GO" id="GO:0004803">
    <property type="term" value="F:transposase activity"/>
    <property type="evidence" value="ECO:0007669"/>
    <property type="project" value="InterPro"/>
</dbReference>
<dbReference type="AlphaFoldDB" id="A0A8I1AVY8"/>
<comment type="caution">
    <text evidence="2">The sequence shown here is derived from an EMBL/GenBank/DDBJ whole genome shotgun (WGS) entry which is preliminary data.</text>
</comment>
<accession>A0A8I1AVY8</accession>
<proteinExistence type="predicted"/>
<dbReference type="InterPro" id="IPR002686">
    <property type="entry name" value="Transposase_17"/>
</dbReference>
<dbReference type="GO" id="GO:0003677">
    <property type="term" value="F:DNA binding"/>
    <property type="evidence" value="ECO:0007669"/>
    <property type="project" value="InterPro"/>
</dbReference>
<feature type="domain" description="Transposase IS200-like" evidence="1">
    <location>
        <begin position="33"/>
        <end position="125"/>
    </location>
</feature>
<dbReference type="Proteomes" id="UP000645612">
    <property type="component" value="Unassembled WGS sequence"/>
</dbReference>